<evidence type="ECO:0000256" key="7">
    <source>
        <dbReference type="ARBA" id="ARBA00023242"/>
    </source>
</evidence>
<dbReference type="FunFam" id="3.30.50.10:FF:000007">
    <property type="entry name" value="Nitrogen regulatory AreA, N-terminal"/>
    <property type="match status" value="1"/>
</dbReference>
<evidence type="ECO:0000256" key="9">
    <source>
        <dbReference type="SAM" id="MobiDB-lite"/>
    </source>
</evidence>
<dbReference type="GO" id="GO:0045944">
    <property type="term" value="P:positive regulation of transcription by RNA polymerase II"/>
    <property type="evidence" value="ECO:0007669"/>
    <property type="project" value="TreeGrafter"/>
</dbReference>
<dbReference type="PRINTS" id="PR00619">
    <property type="entry name" value="GATAZNFINGER"/>
</dbReference>
<comment type="caution">
    <text evidence="11">The sequence shown here is derived from an EMBL/GenBank/DDBJ whole genome shotgun (WGS) entry which is preliminary data.</text>
</comment>
<keyword evidence="6" id="KW-0804">Transcription</keyword>
<evidence type="ECO:0000259" key="10">
    <source>
        <dbReference type="PROSITE" id="PS50114"/>
    </source>
</evidence>
<dbReference type="InterPro" id="IPR013088">
    <property type="entry name" value="Znf_NHR/GATA"/>
</dbReference>
<keyword evidence="5" id="KW-0805">Transcription regulation</keyword>
<dbReference type="SMART" id="SM00401">
    <property type="entry name" value="ZnF_GATA"/>
    <property type="match status" value="1"/>
</dbReference>
<dbReference type="InterPro" id="IPR000679">
    <property type="entry name" value="Znf_GATA"/>
</dbReference>
<evidence type="ECO:0000256" key="2">
    <source>
        <dbReference type="ARBA" id="ARBA00022723"/>
    </source>
</evidence>
<evidence type="ECO:0000256" key="1">
    <source>
        <dbReference type="ARBA" id="ARBA00004123"/>
    </source>
</evidence>
<gene>
    <name evidence="11" type="ORF">INT48_007825</name>
</gene>
<comment type="subcellular location">
    <subcellularLocation>
        <location evidence="1">Nucleus</location>
    </subcellularLocation>
</comment>
<dbReference type="CDD" id="cd00202">
    <property type="entry name" value="ZnF_GATA"/>
    <property type="match status" value="1"/>
</dbReference>
<dbReference type="GO" id="GO:0008270">
    <property type="term" value="F:zinc ion binding"/>
    <property type="evidence" value="ECO:0007669"/>
    <property type="project" value="UniProtKB-KW"/>
</dbReference>
<dbReference type="Pfam" id="PF00320">
    <property type="entry name" value="GATA"/>
    <property type="match status" value="1"/>
</dbReference>
<dbReference type="Proteomes" id="UP000613177">
    <property type="component" value="Unassembled WGS sequence"/>
</dbReference>
<dbReference type="PANTHER" id="PTHR10071:SF335">
    <property type="entry name" value="IRON-SENSING TRANSCRIPTIONAL REPRESSOR-RELATED"/>
    <property type="match status" value="1"/>
</dbReference>
<organism evidence="11 12">
    <name type="scientific">Thamnidium elegans</name>
    <dbReference type="NCBI Taxonomy" id="101142"/>
    <lineage>
        <taxon>Eukaryota</taxon>
        <taxon>Fungi</taxon>
        <taxon>Fungi incertae sedis</taxon>
        <taxon>Mucoromycota</taxon>
        <taxon>Mucoromycotina</taxon>
        <taxon>Mucoromycetes</taxon>
        <taxon>Mucorales</taxon>
        <taxon>Mucorineae</taxon>
        <taxon>Mucoraceae</taxon>
        <taxon>Thamnidium</taxon>
    </lineage>
</organism>
<keyword evidence="2" id="KW-0479">Metal-binding</keyword>
<evidence type="ECO:0000256" key="4">
    <source>
        <dbReference type="ARBA" id="ARBA00022833"/>
    </source>
</evidence>
<dbReference type="AlphaFoldDB" id="A0A8H7SEG4"/>
<evidence type="ECO:0000256" key="8">
    <source>
        <dbReference type="PROSITE-ProRule" id="PRU00094"/>
    </source>
</evidence>
<dbReference type="GO" id="GO:0000978">
    <property type="term" value="F:RNA polymerase II cis-regulatory region sequence-specific DNA binding"/>
    <property type="evidence" value="ECO:0007669"/>
    <property type="project" value="TreeGrafter"/>
</dbReference>
<dbReference type="Gene3D" id="3.30.50.10">
    <property type="entry name" value="Erythroid Transcription Factor GATA-1, subunit A"/>
    <property type="match status" value="1"/>
</dbReference>
<keyword evidence="3 8" id="KW-0863">Zinc-finger</keyword>
<dbReference type="PROSITE" id="PS50114">
    <property type="entry name" value="GATA_ZN_FINGER_2"/>
    <property type="match status" value="1"/>
</dbReference>
<dbReference type="SUPFAM" id="SSF57716">
    <property type="entry name" value="Glucocorticoid receptor-like (DNA-binding domain)"/>
    <property type="match status" value="1"/>
</dbReference>
<name>A0A8H7SEG4_9FUNG</name>
<evidence type="ECO:0000256" key="6">
    <source>
        <dbReference type="ARBA" id="ARBA00023163"/>
    </source>
</evidence>
<dbReference type="GO" id="GO:0000122">
    <property type="term" value="P:negative regulation of transcription by RNA polymerase II"/>
    <property type="evidence" value="ECO:0007669"/>
    <property type="project" value="TreeGrafter"/>
</dbReference>
<dbReference type="GO" id="GO:0000981">
    <property type="term" value="F:DNA-binding transcription factor activity, RNA polymerase II-specific"/>
    <property type="evidence" value="ECO:0007669"/>
    <property type="project" value="TreeGrafter"/>
</dbReference>
<accession>A0A8H7SEG4</accession>
<dbReference type="GO" id="GO:0005634">
    <property type="term" value="C:nucleus"/>
    <property type="evidence" value="ECO:0007669"/>
    <property type="project" value="UniProtKB-SubCell"/>
</dbReference>
<feature type="domain" description="GATA-type" evidence="10">
    <location>
        <begin position="35"/>
        <end position="88"/>
    </location>
</feature>
<proteinExistence type="predicted"/>
<dbReference type="InterPro" id="IPR039355">
    <property type="entry name" value="Transcription_factor_GATA"/>
</dbReference>
<evidence type="ECO:0000256" key="5">
    <source>
        <dbReference type="ARBA" id="ARBA00023015"/>
    </source>
</evidence>
<feature type="region of interest" description="Disordered" evidence="9">
    <location>
        <begin position="95"/>
        <end position="128"/>
    </location>
</feature>
<evidence type="ECO:0000313" key="11">
    <source>
        <dbReference type="EMBL" id="KAG2228839.1"/>
    </source>
</evidence>
<dbReference type="EMBL" id="JAEPRE010000350">
    <property type="protein sequence ID" value="KAG2228839.1"/>
    <property type="molecule type" value="Genomic_DNA"/>
</dbReference>
<dbReference type="PANTHER" id="PTHR10071">
    <property type="entry name" value="TRANSCRIPTION FACTOR GATA FAMILY MEMBER"/>
    <property type="match status" value="1"/>
</dbReference>
<reference evidence="11" key="1">
    <citation type="submission" date="2021-01" db="EMBL/GenBank/DDBJ databases">
        <title>Metabolic potential, ecology and presence of endohyphal bacteria is reflected in genomic diversity of Mucoromycotina.</title>
        <authorList>
            <person name="Muszewska A."/>
            <person name="Okrasinska A."/>
            <person name="Steczkiewicz K."/>
            <person name="Drgas O."/>
            <person name="Orlowska M."/>
            <person name="Perlinska-Lenart U."/>
            <person name="Aleksandrzak-Piekarczyk T."/>
            <person name="Szatraj K."/>
            <person name="Zielenkiewicz U."/>
            <person name="Pilsyk S."/>
            <person name="Malc E."/>
            <person name="Mieczkowski P."/>
            <person name="Kruszewska J.S."/>
            <person name="Biernat P."/>
            <person name="Pawlowska J."/>
        </authorList>
    </citation>
    <scope>NUCLEOTIDE SEQUENCE</scope>
    <source>
        <strain evidence="11">WA0000018081</strain>
    </source>
</reference>
<protein>
    <recommendedName>
        <fullName evidence="10">GATA-type domain-containing protein</fullName>
    </recommendedName>
</protein>
<evidence type="ECO:0000313" key="12">
    <source>
        <dbReference type="Proteomes" id="UP000613177"/>
    </source>
</evidence>
<sequence length="256" mass="29239">MLSPSDNSNTTAVEHSDDNCHGCRRCWQHSSIRWTPPVIQCYNCETTTTPLWRRDETGNTICNACGLYFKLHNVQRPITMKRNVIKRRKRFNSLSQQIGLGTTSTTSSNGHHQEQKPKRKRHNYSSSLFPPSPPTSLFMINESLSTNLKRQEETTKANNEHILLSTLRSLINISTNTEASQEDDNNTAFSITSILSKMILEPSNFKKSLETRRDHLQKEIQHITSLLSQTTGILKSSSRKEFVSFFNDVGYSSQCR</sequence>
<keyword evidence="12" id="KW-1185">Reference proteome</keyword>
<evidence type="ECO:0000256" key="3">
    <source>
        <dbReference type="ARBA" id="ARBA00022771"/>
    </source>
</evidence>
<keyword evidence="7" id="KW-0539">Nucleus</keyword>
<keyword evidence="4" id="KW-0862">Zinc</keyword>
<dbReference type="PROSITE" id="PS00344">
    <property type="entry name" value="GATA_ZN_FINGER_1"/>
    <property type="match status" value="1"/>
</dbReference>